<dbReference type="PANTHER" id="PTHR33175">
    <property type="entry name" value="DNA-BINDING PROTEIN HU"/>
    <property type="match status" value="1"/>
</dbReference>
<dbReference type="SUPFAM" id="SSF47729">
    <property type="entry name" value="IHF-like DNA-binding proteins"/>
    <property type="match status" value="1"/>
</dbReference>
<name>A0ABQ3I983_9BACT</name>
<dbReference type="InterPro" id="IPR000119">
    <property type="entry name" value="Hist_DNA-bd"/>
</dbReference>
<dbReference type="InterPro" id="IPR010992">
    <property type="entry name" value="IHF-like_DNA-bd_dom_sf"/>
</dbReference>
<dbReference type="RefSeq" id="WP_189630120.1">
    <property type="nucleotide sequence ID" value="NZ_BNAG01000003.1"/>
</dbReference>
<keyword evidence="6" id="KW-1185">Reference proteome</keyword>
<dbReference type="CDD" id="cd13836">
    <property type="entry name" value="IHF_B"/>
    <property type="match status" value="1"/>
</dbReference>
<protein>
    <submittedName>
        <fullName evidence="5">DNA-binding protein HU-beta</fullName>
    </submittedName>
</protein>
<sequence>MTKKQLIYRVSKSTGITYKDTELVIEAFLQELLDQWRARVRVAIRGFGTFTWKKQAAKKGRDINKGKTINIPARMKPVFKPSKQLF</sequence>
<dbReference type="PRINTS" id="PR01727">
    <property type="entry name" value="DNABINDINGHU"/>
</dbReference>
<gene>
    <name evidence="5" type="primary">hupB</name>
    <name evidence="5" type="ORF">GCM10011340_20020</name>
</gene>
<evidence type="ECO:0000256" key="2">
    <source>
        <dbReference type="ARBA" id="ARBA00023067"/>
    </source>
</evidence>
<comment type="caution">
    <text evidence="5">The sequence shown here is derived from an EMBL/GenBank/DDBJ whole genome shotgun (WGS) entry which is preliminary data.</text>
</comment>
<keyword evidence="3 5" id="KW-0238">DNA-binding</keyword>
<dbReference type="PANTHER" id="PTHR33175:SF3">
    <property type="entry name" value="DNA-BINDING PROTEIN HU-BETA"/>
    <property type="match status" value="1"/>
</dbReference>
<reference evidence="6" key="1">
    <citation type="journal article" date="2019" name="Int. J. Syst. Evol. Microbiol.">
        <title>The Global Catalogue of Microorganisms (GCM) 10K type strain sequencing project: providing services to taxonomists for standard genome sequencing and annotation.</title>
        <authorList>
            <consortium name="The Broad Institute Genomics Platform"/>
            <consortium name="The Broad Institute Genome Sequencing Center for Infectious Disease"/>
            <person name="Wu L."/>
            <person name="Ma J."/>
        </authorList>
    </citation>
    <scope>NUCLEOTIDE SEQUENCE [LARGE SCALE GENOMIC DNA]</scope>
    <source>
        <strain evidence="6">CGMCC 1.15111</strain>
    </source>
</reference>
<comment type="similarity">
    <text evidence="1 4">Belongs to the bacterial histone-like protein family.</text>
</comment>
<evidence type="ECO:0000313" key="6">
    <source>
        <dbReference type="Proteomes" id="UP000658258"/>
    </source>
</evidence>
<dbReference type="Gene3D" id="4.10.520.10">
    <property type="entry name" value="IHF-like DNA-binding proteins"/>
    <property type="match status" value="1"/>
</dbReference>
<keyword evidence="2" id="KW-0226">DNA condensation</keyword>
<dbReference type="GO" id="GO:0003677">
    <property type="term" value="F:DNA binding"/>
    <property type="evidence" value="ECO:0007669"/>
    <property type="project" value="UniProtKB-KW"/>
</dbReference>
<evidence type="ECO:0000256" key="3">
    <source>
        <dbReference type="ARBA" id="ARBA00023125"/>
    </source>
</evidence>
<dbReference type="SMART" id="SM00411">
    <property type="entry name" value="BHL"/>
    <property type="match status" value="1"/>
</dbReference>
<dbReference type="Pfam" id="PF00216">
    <property type="entry name" value="Bac_DNA_binding"/>
    <property type="match status" value="1"/>
</dbReference>
<evidence type="ECO:0000256" key="4">
    <source>
        <dbReference type="RuleBase" id="RU003939"/>
    </source>
</evidence>
<evidence type="ECO:0000313" key="5">
    <source>
        <dbReference type="EMBL" id="GHE64998.1"/>
    </source>
</evidence>
<dbReference type="EMBL" id="BNAG01000003">
    <property type="protein sequence ID" value="GHE64998.1"/>
    <property type="molecule type" value="Genomic_DNA"/>
</dbReference>
<proteinExistence type="inferred from homology"/>
<organism evidence="5 6">
    <name type="scientific">Roseivirga thermotolerans</name>
    <dbReference type="NCBI Taxonomy" id="1758176"/>
    <lineage>
        <taxon>Bacteria</taxon>
        <taxon>Pseudomonadati</taxon>
        <taxon>Bacteroidota</taxon>
        <taxon>Cytophagia</taxon>
        <taxon>Cytophagales</taxon>
        <taxon>Roseivirgaceae</taxon>
        <taxon>Roseivirga</taxon>
    </lineage>
</organism>
<evidence type="ECO:0000256" key="1">
    <source>
        <dbReference type="ARBA" id="ARBA00010529"/>
    </source>
</evidence>
<dbReference type="Proteomes" id="UP000658258">
    <property type="component" value="Unassembled WGS sequence"/>
</dbReference>
<accession>A0ABQ3I983</accession>